<organism evidence="1 2">
    <name type="scientific">Sorangium cellulosum</name>
    <name type="common">Polyangium cellulosum</name>
    <dbReference type="NCBI Taxonomy" id="56"/>
    <lineage>
        <taxon>Bacteria</taxon>
        <taxon>Pseudomonadati</taxon>
        <taxon>Myxococcota</taxon>
        <taxon>Polyangia</taxon>
        <taxon>Polyangiales</taxon>
        <taxon>Polyangiaceae</taxon>
        <taxon>Sorangium</taxon>
    </lineage>
</organism>
<evidence type="ECO:0000313" key="1">
    <source>
        <dbReference type="EMBL" id="AUX46923.1"/>
    </source>
</evidence>
<dbReference type="EMBL" id="CP012673">
    <property type="protein sequence ID" value="AUX46923.1"/>
    <property type="molecule type" value="Genomic_DNA"/>
</dbReference>
<dbReference type="AlphaFoldDB" id="A0A2L0F5V6"/>
<evidence type="ECO:0000313" key="2">
    <source>
        <dbReference type="Proteomes" id="UP000238348"/>
    </source>
</evidence>
<name>A0A2L0F5V6_SORCE</name>
<dbReference type="Proteomes" id="UP000238348">
    <property type="component" value="Chromosome"/>
</dbReference>
<sequence>MTVHITTNEDIRKAVQRGLRLPVRFVRDNVLEGPCASEPEVHCEQRCDYWHIRGRERTQFRSRFHDVINALKLRQKIVVWTSGLWSDRLMLWALCAWRLRYRPEHPDLDIVVLGDAPEDGFSRGFVHVKPADARRGLDDPRALSRTRVQHMARSWRKVSGRSPVLSAGGGRADRARKDLVGLGTHQAAFFPRADGSTLTLSRIDELLFSCLGKDWSSPVDVLTHRSSAGAELLKYWMIRISDYFFAMRLRQWAEHRGAEAALESVPYRTDRPPMLEARYRLTAVGDEIKRHGLAEIAQGAPLPVWGVTAYDPAAPWVVVDGPSGQRLERLGERATQDVE</sequence>
<accession>A0A2L0F5V6</accession>
<proteinExistence type="predicted"/>
<evidence type="ECO:0008006" key="3">
    <source>
        <dbReference type="Google" id="ProtNLM"/>
    </source>
</evidence>
<protein>
    <recommendedName>
        <fullName evidence="3">DUF1835 domain-containing protein</fullName>
    </recommendedName>
</protein>
<gene>
    <name evidence="1" type="ORF">SOCE26_084330</name>
</gene>
<reference evidence="1 2" key="1">
    <citation type="submission" date="2015-09" db="EMBL/GenBank/DDBJ databases">
        <title>Sorangium comparison.</title>
        <authorList>
            <person name="Zaburannyi N."/>
            <person name="Bunk B."/>
            <person name="Overmann J."/>
            <person name="Mueller R."/>
        </authorList>
    </citation>
    <scope>NUCLEOTIDE SEQUENCE [LARGE SCALE GENOMIC DNA]</scope>
    <source>
        <strain evidence="1 2">So ce26</strain>
    </source>
</reference>